<evidence type="ECO:0000313" key="3">
    <source>
        <dbReference type="Proteomes" id="UP000287651"/>
    </source>
</evidence>
<comment type="caution">
    <text evidence="2">The sequence shown here is derived from an EMBL/GenBank/DDBJ whole genome shotgun (WGS) entry which is preliminary data.</text>
</comment>
<dbReference type="AlphaFoldDB" id="A0A426YPK7"/>
<feature type="compositionally biased region" description="Basic and acidic residues" evidence="1">
    <location>
        <begin position="63"/>
        <end position="77"/>
    </location>
</feature>
<feature type="region of interest" description="Disordered" evidence="1">
    <location>
        <begin position="56"/>
        <end position="80"/>
    </location>
</feature>
<gene>
    <name evidence="2" type="ORF">B296_00016850</name>
</gene>
<evidence type="ECO:0000313" key="2">
    <source>
        <dbReference type="EMBL" id="RRT53646.1"/>
    </source>
</evidence>
<accession>A0A426YPK7</accession>
<dbReference type="EMBL" id="AMZH03011035">
    <property type="protein sequence ID" value="RRT53646.1"/>
    <property type="molecule type" value="Genomic_DNA"/>
</dbReference>
<evidence type="ECO:0000256" key="1">
    <source>
        <dbReference type="SAM" id="MobiDB-lite"/>
    </source>
</evidence>
<proteinExistence type="predicted"/>
<name>A0A426YPK7_ENSVE</name>
<reference evidence="2 3" key="1">
    <citation type="journal article" date="2014" name="Agronomy (Basel)">
        <title>A Draft Genome Sequence for Ensete ventricosum, the Drought-Tolerant Tree Against Hunger.</title>
        <authorList>
            <person name="Harrison J."/>
            <person name="Moore K.A."/>
            <person name="Paszkiewicz K."/>
            <person name="Jones T."/>
            <person name="Grant M."/>
            <person name="Ambacheew D."/>
            <person name="Muzemil S."/>
            <person name="Studholme D.J."/>
        </authorList>
    </citation>
    <scope>NUCLEOTIDE SEQUENCE [LARGE SCALE GENOMIC DNA]</scope>
</reference>
<protein>
    <submittedName>
        <fullName evidence="2">Uncharacterized protein</fullName>
    </submittedName>
</protein>
<dbReference type="Proteomes" id="UP000287651">
    <property type="component" value="Unassembled WGS sequence"/>
</dbReference>
<organism evidence="2 3">
    <name type="scientific">Ensete ventricosum</name>
    <name type="common">Abyssinian banana</name>
    <name type="synonym">Musa ensete</name>
    <dbReference type="NCBI Taxonomy" id="4639"/>
    <lineage>
        <taxon>Eukaryota</taxon>
        <taxon>Viridiplantae</taxon>
        <taxon>Streptophyta</taxon>
        <taxon>Embryophyta</taxon>
        <taxon>Tracheophyta</taxon>
        <taxon>Spermatophyta</taxon>
        <taxon>Magnoliopsida</taxon>
        <taxon>Liliopsida</taxon>
        <taxon>Zingiberales</taxon>
        <taxon>Musaceae</taxon>
        <taxon>Ensete</taxon>
    </lineage>
</organism>
<sequence>MARVLYVGGEVFSTPKGQEERMGEALAEPLVLEHSLCVVYAGPVLTSRMAGMASSLLASRPNRGGDRRSKETHEKRSASMATHIVSDGIRLPETDFHVESCPSIITPWLASFFLALFFPVT</sequence>